<proteinExistence type="predicted"/>
<reference evidence="2 3" key="1">
    <citation type="submission" date="2018-03" db="EMBL/GenBank/DDBJ databases">
        <title>The draft genome of Mesorhizobium sp. 6GN-30.</title>
        <authorList>
            <person name="Liu L."/>
            <person name="Li L."/>
            <person name="Wang T."/>
            <person name="Zhang X."/>
            <person name="Liang L."/>
        </authorList>
    </citation>
    <scope>NUCLEOTIDE SEQUENCE [LARGE SCALE GENOMIC DNA]</scope>
    <source>
        <strain evidence="2 3">6GN30</strain>
    </source>
</reference>
<dbReference type="Proteomes" id="UP000241229">
    <property type="component" value="Unassembled WGS sequence"/>
</dbReference>
<accession>A0A2P7STA6</accession>
<organism evidence="2 3">
    <name type="scientific">Kumtagia ephedrae</name>
    <dbReference type="NCBI Taxonomy" id="2116701"/>
    <lineage>
        <taxon>Bacteria</taxon>
        <taxon>Pseudomonadati</taxon>
        <taxon>Pseudomonadota</taxon>
        <taxon>Alphaproteobacteria</taxon>
        <taxon>Hyphomicrobiales</taxon>
        <taxon>Phyllobacteriaceae</taxon>
        <taxon>Kumtagia</taxon>
    </lineage>
</organism>
<dbReference type="RefSeq" id="WP_106770261.1">
    <property type="nucleotide sequence ID" value="NZ_PXYK01000001.1"/>
</dbReference>
<sequence length="81" mass="8782">MSKVIYRVVEHDGGWAYKVGDVYSETFPTYDEAMAAARTAASEQQVGGSTEGIEFQDAEGNWHEEVAPGGDRPATEVEGRS</sequence>
<feature type="region of interest" description="Disordered" evidence="1">
    <location>
        <begin position="57"/>
        <end position="81"/>
    </location>
</feature>
<dbReference type="EMBL" id="PXYK01000001">
    <property type="protein sequence ID" value="PSJ65719.1"/>
    <property type="molecule type" value="Genomic_DNA"/>
</dbReference>
<gene>
    <name evidence="2" type="ORF">C7I84_00935</name>
</gene>
<evidence type="ECO:0000313" key="3">
    <source>
        <dbReference type="Proteomes" id="UP000241229"/>
    </source>
</evidence>
<dbReference type="AlphaFoldDB" id="A0A2P7STA6"/>
<evidence type="ECO:0008006" key="4">
    <source>
        <dbReference type="Google" id="ProtNLM"/>
    </source>
</evidence>
<dbReference type="OrthoDB" id="7596641at2"/>
<keyword evidence="3" id="KW-1185">Reference proteome</keyword>
<comment type="caution">
    <text evidence="2">The sequence shown here is derived from an EMBL/GenBank/DDBJ whole genome shotgun (WGS) entry which is preliminary data.</text>
</comment>
<dbReference type="Pfam" id="PF09954">
    <property type="entry name" value="DUF2188"/>
    <property type="match status" value="1"/>
</dbReference>
<evidence type="ECO:0000256" key="1">
    <source>
        <dbReference type="SAM" id="MobiDB-lite"/>
    </source>
</evidence>
<protein>
    <recommendedName>
        <fullName evidence="4">DUF2188 domain-containing protein</fullName>
    </recommendedName>
</protein>
<evidence type="ECO:0000313" key="2">
    <source>
        <dbReference type="EMBL" id="PSJ65719.1"/>
    </source>
</evidence>
<name>A0A2P7STA6_9HYPH</name>
<dbReference type="InterPro" id="IPR018691">
    <property type="entry name" value="DUF2188"/>
</dbReference>